<dbReference type="RefSeq" id="WP_082851009.1">
    <property type="nucleotide sequence ID" value="NZ_CP021406.1"/>
</dbReference>
<evidence type="ECO:0000313" key="1">
    <source>
        <dbReference type="EMBL" id="ATI43736.1"/>
    </source>
</evidence>
<dbReference type="OrthoDB" id="3788717at2"/>
<keyword evidence="2" id="KW-1185">Reference proteome</keyword>
<dbReference type="EMBL" id="CP021406">
    <property type="protein sequence ID" value="ATI43736.1"/>
    <property type="molecule type" value="Genomic_DNA"/>
</dbReference>
<evidence type="ECO:0000313" key="2">
    <source>
        <dbReference type="Proteomes" id="UP000219050"/>
    </source>
</evidence>
<sequence length="141" mass="15900">MTIKKINHKFVDAIPERTEEGVLYLAMDYATAVHKCACGCGREVVTPLSPTDWKMGYDGVSVSLSPSIGNWSFPCRSHYWIKHSNIRWAGDMSDEQIAAGRAHDRRAKGRYYDAPEAPAARANADARQGLWQRFRLWLSGK</sequence>
<geneLocation type="plasmid" evidence="2">
    <name>pdy25-b</name>
</geneLocation>
<dbReference type="Proteomes" id="UP000219050">
    <property type="component" value="Plasmid pDY25-B"/>
</dbReference>
<dbReference type="KEGG" id="cmag:CBW24_16455"/>
<dbReference type="Pfam" id="PF20137">
    <property type="entry name" value="BubE"/>
    <property type="match status" value="1"/>
</dbReference>
<accession>A0A291M446</accession>
<name>A0A291M446_9RHOB</name>
<proteinExistence type="predicted"/>
<dbReference type="InterPro" id="IPR045384">
    <property type="entry name" value="DUF6527"/>
</dbReference>
<dbReference type="AlphaFoldDB" id="A0A291M446"/>
<keyword evidence="1" id="KW-0614">Plasmid</keyword>
<gene>
    <name evidence="1" type="ORF">CBW24_16455</name>
</gene>
<reference evidence="1 2" key="1">
    <citation type="submission" date="2017-05" db="EMBL/GenBank/DDBJ databases">
        <title>Comparative genomic and metabolic analysis of manganese-oxidizing mechanisms in Celeribater manganoxidans DY25T: its adaption to the environment of polymetallic nodule.</title>
        <authorList>
            <person name="Wang X."/>
        </authorList>
    </citation>
    <scope>NUCLEOTIDE SEQUENCE [LARGE SCALE GENOMIC DNA]</scope>
    <source>
        <strain evidence="1 2">DY25</strain>
        <plasmid evidence="2">pdy25-b</plasmid>
    </source>
</reference>
<protein>
    <submittedName>
        <fullName evidence="1">Uncharacterized protein</fullName>
    </submittedName>
</protein>
<organism evidence="1 2">
    <name type="scientific">Pacificitalea manganoxidans</name>
    <dbReference type="NCBI Taxonomy" id="1411902"/>
    <lineage>
        <taxon>Bacteria</taxon>
        <taxon>Pseudomonadati</taxon>
        <taxon>Pseudomonadota</taxon>
        <taxon>Alphaproteobacteria</taxon>
        <taxon>Rhodobacterales</taxon>
        <taxon>Paracoccaceae</taxon>
        <taxon>Pacificitalea</taxon>
    </lineage>
</organism>